<sequence length="70" mass="8006">MLLALTVHHQSVHLVLNYSLSIIESFCLKMIYEVKQQISHLLITKKSRDGRCSGEVRIHSAIVRPAHAKR</sequence>
<organism evidence="1 2">
    <name type="scientific">Onchocerca flexuosa</name>
    <dbReference type="NCBI Taxonomy" id="387005"/>
    <lineage>
        <taxon>Eukaryota</taxon>
        <taxon>Metazoa</taxon>
        <taxon>Ecdysozoa</taxon>
        <taxon>Nematoda</taxon>
        <taxon>Chromadorea</taxon>
        <taxon>Rhabditida</taxon>
        <taxon>Spirurina</taxon>
        <taxon>Spiruromorpha</taxon>
        <taxon>Filarioidea</taxon>
        <taxon>Onchocercidae</taxon>
        <taxon>Onchocerca</taxon>
    </lineage>
</organism>
<name>A0A238C3C8_9BILA</name>
<accession>A0A238C3C8</accession>
<reference evidence="1 2" key="1">
    <citation type="submission" date="2015-12" db="EMBL/GenBank/DDBJ databases">
        <title>Draft genome of the nematode, Onchocerca flexuosa.</title>
        <authorList>
            <person name="Mitreva M."/>
        </authorList>
    </citation>
    <scope>NUCLEOTIDE SEQUENCE [LARGE SCALE GENOMIC DNA]</scope>
    <source>
        <strain evidence="1">Red Deer</strain>
    </source>
</reference>
<dbReference type="AlphaFoldDB" id="A0A238C3C8"/>
<evidence type="ECO:0000313" key="1">
    <source>
        <dbReference type="EMBL" id="OZC11645.1"/>
    </source>
</evidence>
<proteinExistence type="predicted"/>
<evidence type="ECO:0000313" key="2">
    <source>
        <dbReference type="Proteomes" id="UP000242913"/>
    </source>
</evidence>
<protein>
    <submittedName>
        <fullName evidence="1">Uncharacterized protein</fullName>
    </submittedName>
</protein>
<dbReference type="EMBL" id="KZ269980">
    <property type="protein sequence ID" value="OZC11645.1"/>
    <property type="molecule type" value="Genomic_DNA"/>
</dbReference>
<dbReference type="Proteomes" id="UP000242913">
    <property type="component" value="Unassembled WGS sequence"/>
</dbReference>
<keyword evidence="2" id="KW-1185">Reference proteome</keyword>
<gene>
    <name evidence="1" type="ORF">X798_01508</name>
</gene>